<dbReference type="CDD" id="cd13124">
    <property type="entry name" value="MATE_SpoVB_like"/>
    <property type="match status" value="1"/>
</dbReference>
<dbReference type="AlphaFoldDB" id="A0A264W0R3"/>
<proteinExistence type="predicted"/>
<name>A0A264W0R3_9BACL</name>
<dbReference type="Pfam" id="PF01943">
    <property type="entry name" value="Polysacc_synt"/>
    <property type="match status" value="1"/>
</dbReference>
<feature type="transmembrane region" description="Helical" evidence="6">
    <location>
        <begin position="303"/>
        <end position="323"/>
    </location>
</feature>
<feature type="transmembrane region" description="Helical" evidence="6">
    <location>
        <begin position="134"/>
        <end position="151"/>
    </location>
</feature>
<dbReference type="GO" id="GO:0005886">
    <property type="term" value="C:plasma membrane"/>
    <property type="evidence" value="ECO:0007669"/>
    <property type="project" value="UniProtKB-SubCell"/>
</dbReference>
<dbReference type="EMBL" id="NOKQ01000276">
    <property type="protein sequence ID" value="OZS77172.1"/>
    <property type="molecule type" value="Genomic_DNA"/>
</dbReference>
<evidence type="ECO:0000256" key="1">
    <source>
        <dbReference type="ARBA" id="ARBA00004651"/>
    </source>
</evidence>
<evidence type="ECO:0000256" key="3">
    <source>
        <dbReference type="ARBA" id="ARBA00022692"/>
    </source>
</evidence>
<feature type="transmembrane region" description="Helical" evidence="6">
    <location>
        <begin position="250"/>
        <end position="270"/>
    </location>
</feature>
<dbReference type="InterPro" id="IPR050833">
    <property type="entry name" value="Poly_Biosynth_Transport"/>
</dbReference>
<dbReference type="InterPro" id="IPR024923">
    <property type="entry name" value="PG_synth_SpoVB"/>
</dbReference>
<feature type="transmembrane region" description="Helical" evidence="6">
    <location>
        <begin position="12"/>
        <end position="34"/>
    </location>
</feature>
<keyword evidence="7" id="KW-0132">Cell division</keyword>
<keyword evidence="3 6" id="KW-0812">Transmembrane</keyword>
<feature type="transmembrane region" description="Helical" evidence="6">
    <location>
        <begin position="172"/>
        <end position="191"/>
    </location>
</feature>
<organism evidence="7 8">
    <name type="scientific">Tetzosporium hominis</name>
    <dbReference type="NCBI Taxonomy" id="2020506"/>
    <lineage>
        <taxon>Bacteria</taxon>
        <taxon>Bacillati</taxon>
        <taxon>Bacillota</taxon>
        <taxon>Bacilli</taxon>
        <taxon>Bacillales</taxon>
        <taxon>Caryophanaceae</taxon>
        <taxon>Tetzosporium</taxon>
    </lineage>
</organism>
<comment type="caution">
    <text evidence="7">The sequence shown here is derived from an EMBL/GenBank/DDBJ whole genome shotgun (WGS) entry which is preliminary data.</text>
</comment>
<accession>A0A264W0R3</accession>
<feature type="transmembrane region" description="Helical" evidence="6">
    <location>
        <begin position="370"/>
        <end position="394"/>
    </location>
</feature>
<dbReference type="GO" id="GO:0051301">
    <property type="term" value="P:cell division"/>
    <property type="evidence" value="ECO:0007669"/>
    <property type="project" value="UniProtKB-KW"/>
</dbReference>
<evidence type="ECO:0000313" key="8">
    <source>
        <dbReference type="Proteomes" id="UP000217065"/>
    </source>
</evidence>
<feature type="transmembrane region" description="Helical" evidence="6">
    <location>
        <begin position="344"/>
        <end position="364"/>
    </location>
</feature>
<dbReference type="OrthoDB" id="9775950at2"/>
<comment type="subcellular location">
    <subcellularLocation>
        <location evidence="1">Cell membrane</location>
        <topology evidence="1">Multi-pass membrane protein</topology>
    </subcellularLocation>
</comment>
<feature type="transmembrane region" description="Helical" evidence="6">
    <location>
        <begin position="89"/>
        <end position="114"/>
    </location>
</feature>
<dbReference type="PANTHER" id="PTHR30250">
    <property type="entry name" value="PST FAMILY PREDICTED COLANIC ACID TRANSPORTER"/>
    <property type="match status" value="1"/>
</dbReference>
<dbReference type="InterPro" id="IPR002797">
    <property type="entry name" value="Polysacc_synth"/>
</dbReference>
<feature type="transmembrane region" description="Helical" evidence="6">
    <location>
        <begin position="464"/>
        <end position="484"/>
    </location>
</feature>
<evidence type="ECO:0000256" key="2">
    <source>
        <dbReference type="ARBA" id="ARBA00022475"/>
    </source>
</evidence>
<keyword evidence="7" id="KW-0131">Cell cycle</keyword>
<feature type="transmembrane region" description="Helical" evidence="6">
    <location>
        <begin position="406"/>
        <end position="429"/>
    </location>
</feature>
<feature type="transmembrane region" description="Helical" evidence="6">
    <location>
        <begin position="435"/>
        <end position="457"/>
    </location>
</feature>
<protein>
    <submittedName>
        <fullName evidence="7">Cell division protein</fullName>
    </submittedName>
</protein>
<evidence type="ECO:0000256" key="4">
    <source>
        <dbReference type="ARBA" id="ARBA00022989"/>
    </source>
</evidence>
<evidence type="ECO:0000313" key="7">
    <source>
        <dbReference type="EMBL" id="OZS77172.1"/>
    </source>
</evidence>
<dbReference type="RefSeq" id="WP_094944180.1">
    <property type="nucleotide sequence ID" value="NZ_NOKQ01000276.1"/>
</dbReference>
<keyword evidence="5 6" id="KW-0472">Membrane</keyword>
<sequence>MAGNLLKGTMILTLGLVLSRILGVLYVIPFYQLIGEEYVVLYQYAYVPYTIMLAIAVSGVPVAVSKFVSKYNAMGDYATGRKLVKSSGILMLVTGFIGFLILFLLAEPLAHVVMKENADPTQPVPFTVNDVATVIKYVSFAVLVVPAMSLVRGFFQGYQHMTPTAISQLIEQIIRIAVLLVGSFIVVKLIGGTEKTAVSFAVFAAFIGALASMAVLYWYWKKLKPEFDDLMTGTGEPQSPRSLKSIYKEMLIYTVPFALVGVINPLFQFIDMITFNNAMVAIGYDQTTSQTLLGMLNFSTHKLVMIPVMLAMGFSMTLIPLITTYYAKDDVGGLTKSLNQTFQVLLFLTLPAALGISVLAYEFYTVFYEASATGAGVLAAYAPVAILFALYPVTTAILQGIDQQKLIILNLMIGILVKMLLNTPLIKVFETNGAILATSIGYITAIVLNFLVIRYFLAYETRMLFRRILLIAGLTAVMLILAFISKELLELVLNPDSKLQALVIILISAGIGAAFYGFVSLKLGLAQRLFGDRLTRLTRKLGMS</sequence>
<keyword evidence="2" id="KW-1003">Cell membrane</keyword>
<dbReference type="PANTHER" id="PTHR30250:SF21">
    <property type="entry name" value="LIPID II FLIPPASE MURJ"/>
    <property type="match status" value="1"/>
</dbReference>
<feature type="transmembrane region" description="Helical" evidence="6">
    <location>
        <begin position="499"/>
        <end position="519"/>
    </location>
</feature>
<keyword evidence="4 6" id="KW-1133">Transmembrane helix</keyword>
<feature type="transmembrane region" description="Helical" evidence="6">
    <location>
        <begin position="197"/>
        <end position="220"/>
    </location>
</feature>
<dbReference type="Proteomes" id="UP000217065">
    <property type="component" value="Unassembled WGS sequence"/>
</dbReference>
<evidence type="ECO:0000256" key="5">
    <source>
        <dbReference type="ARBA" id="ARBA00023136"/>
    </source>
</evidence>
<feature type="transmembrane region" description="Helical" evidence="6">
    <location>
        <begin position="46"/>
        <end position="68"/>
    </location>
</feature>
<evidence type="ECO:0000256" key="6">
    <source>
        <dbReference type="SAM" id="Phobius"/>
    </source>
</evidence>
<dbReference type="PIRSF" id="PIRSF038958">
    <property type="entry name" value="PG_synth_SpoVB"/>
    <property type="match status" value="1"/>
</dbReference>
<reference evidence="7 8" key="1">
    <citation type="submission" date="2017-07" db="EMBL/GenBank/DDBJ databases">
        <title>Tetzosporium hominis gen.nov. sp.nov.</title>
        <authorList>
            <person name="Tetz G."/>
            <person name="Tetz V."/>
        </authorList>
    </citation>
    <scope>NUCLEOTIDE SEQUENCE [LARGE SCALE GENOMIC DNA]</scope>
    <source>
        <strain evidence="7 8">VT-49</strain>
    </source>
</reference>
<gene>
    <name evidence="7" type="ORF">CF394_12420</name>
</gene>
<keyword evidence="8" id="KW-1185">Reference proteome</keyword>